<keyword evidence="6 11" id="KW-0547">Nucleotide-binding</keyword>
<sequence>MSIAPVVVLVGPPGAGKSTVGRLLAERLGVTFRDTDADIEQLAGKPIPEIFVDEGEPHFRELEVRAVRDAAATHPGVLALGGGAVMADATRALLHDLPVVFLEVALGDAVKRVGLDAPRPLLAINPRARWRELMEARRPLYLEVATAVVDTEGRTPEQVADAVLEALELKTPHE</sequence>
<dbReference type="PANTHER" id="PTHR21087">
    <property type="entry name" value="SHIKIMATE KINASE"/>
    <property type="match status" value="1"/>
</dbReference>
<evidence type="ECO:0000256" key="3">
    <source>
        <dbReference type="ARBA" id="ARBA00012154"/>
    </source>
</evidence>
<reference evidence="12" key="1">
    <citation type="submission" date="2024-06" db="EMBL/GenBank/DDBJ databases">
        <title>The genome sequences of Kitasatospora sp. strain HUAS MG31.</title>
        <authorList>
            <person name="Mo P."/>
        </authorList>
    </citation>
    <scope>NUCLEOTIDE SEQUENCE</scope>
    <source>
        <strain evidence="12">HUAS MG31</strain>
    </source>
</reference>
<dbReference type="GO" id="GO:0005524">
    <property type="term" value="F:ATP binding"/>
    <property type="evidence" value="ECO:0007669"/>
    <property type="project" value="UniProtKB-UniRule"/>
</dbReference>
<evidence type="ECO:0000256" key="10">
    <source>
        <dbReference type="ARBA" id="ARBA00048567"/>
    </source>
</evidence>
<feature type="binding site" evidence="11">
    <location>
        <position position="137"/>
    </location>
    <ligand>
        <name>substrate</name>
    </ligand>
</feature>
<dbReference type="RefSeq" id="WP_354643537.1">
    <property type="nucleotide sequence ID" value="NZ_CP159872.1"/>
</dbReference>
<feature type="binding site" evidence="11">
    <location>
        <position position="154"/>
    </location>
    <ligand>
        <name>ATP</name>
        <dbReference type="ChEBI" id="CHEBI:30616"/>
    </ligand>
</feature>
<keyword evidence="8 11" id="KW-0067">ATP-binding</keyword>
<evidence type="ECO:0000256" key="6">
    <source>
        <dbReference type="ARBA" id="ARBA00022741"/>
    </source>
</evidence>
<dbReference type="GO" id="GO:0009423">
    <property type="term" value="P:chorismate biosynthetic process"/>
    <property type="evidence" value="ECO:0007669"/>
    <property type="project" value="UniProtKB-UniRule"/>
</dbReference>
<keyword evidence="4 11" id="KW-0028">Amino-acid biosynthesis</keyword>
<dbReference type="KEGG" id="kcm:ABWK59_28715"/>
<comment type="function">
    <text evidence="11">Catalyzes the specific phosphorylation of the 3-hydroxyl group of shikimic acid using ATP as a cosubstrate.</text>
</comment>
<dbReference type="AlphaFoldDB" id="A0AAU8K1Q2"/>
<dbReference type="InterPro" id="IPR031322">
    <property type="entry name" value="Shikimate/glucono_kinase"/>
</dbReference>
<evidence type="ECO:0000256" key="8">
    <source>
        <dbReference type="ARBA" id="ARBA00022840"/>
    </source>
</evidence>
<comment type="cofactor">
    <cofactor evidence="11">
        <name>Mg(2+)</name>
        <dbReference type="ChEBI" id="CHEBI:18420"/>
    </cofactor>
    <text evidence="11">Binds 1 Mg(2+) ion per subunit.</text>
</comment>
<dbReference type="Gene3D" id="3.40.50.300">
    <property type="entry name" value="P-loop containing nucleotide triphosphate hydrolases"/>
    <property type="match status" value="1"/>
</dbReference>
<evidence type="ECO:0000256" key="11">
    <source>
        <dbReference type="HAMAP-Rule" id="MF_00109"/>
    </source>
</evidence>
<name>A0AAU8K1Q2_9ACTN</name>
<dbReference type="HAMAP" id="MF_00109">
    <property type="entry name" value="Shikimate_kinase"/>
    <property type="match status" value="1"/>
</dbReference>
<accession>A0AAU8K1Q2</accession>
<keyword evidence="11" id="KW-0963">Cytoplasm</keyword>
<evidence type="ECO:0000256" key="2">
    <source>
        <dbReference type="ARBA" id="ARBA00006997"/>
    </source>
</evidence>
<comment type="pathway">
    <text evidence="1 11">Metabolic intermediate biosynthesis; chorismate biosynthesis; chorismate from D-erythrose 4-phosphate and phosphoenolpyruvate: step 5/7.</text>
</comment>
<feature type="binding site" evidence="11">
    <location>
        <position position="82"/>
    </location>
    <ligand>
        <name>substrate</name>
    </ligand>
</feature>
<keyword evidence="11" id="KW-0479">Metal-binding</keyword>
<dbReference type="CDD" id="cd00464">
    <property type="entry name" value="SK"/>
    <property type="match status" value="1"/>
</dbReference>
<evidence type="ECO:0000256" key="5">
    <source>
        <dbReference type="ARBA" id="ARBA00022679"/>
    </source>
</evidence>
<dbReference type="EMBL" id="CP159872">
    <property type="protein sequence ID" value="XCM82606.1"/>
    <property type="molecule type" value="Genomic_DNA"/>
</dbReference>
<dbReference type="InterPro" id="IPR000623">
    <property type="entry name" value="Shikimate_kinase/TSH1"/>
</dbReference>
<dbReference type="GO" id="GO:0009073">
    <property type="term" value="P:aromatic amino acid family biosynthetic process"/>
    <property type="evidence" value="ECO:0007669"/>
    <property type="project" value="UniProtKB-KW"/>
</dbReference>
<feature type="binding site" evidence="11">
    <location>
        <position position="60"/>
    </location>
    <ligand>
        <name>substrate</name>
    </ligand>
</feature>
<dbReference type="GO" id="GO:0000287">
    <property type="term" value="F:magnesium ion binding"/>
    <property type="evidence" value="ECO:0007669"/>
    <property type="project" value="UniProtKB-UniRule"/>
</dbReference>
<evidence type="ECO:0000256" key="1">
    <source>
        <dbReference type="ARBA" id="ARBA00004842"/>
    </source>
</evidence>
<protein>
    <recommendedName>
        <fullName evidence="3 11">Shikimate kinase</fullName>
        <shortName evidence="11">SK</shortName>
        <ecNumber evidence="3 11">2.7.1.71</ecNumber>
    </recommendedName>
</protein>
<gene>
    <name evidence="11" type="primary">aroK</name>
    <name evidence="12" type="ORF">ABWK59_28715</name>
</gene>
<feature type="binding site" evidence="11">
    <location>
        <position position="119"/>
    </location>
    <ligand>
        <name>ATP</name>
        <dbReference type="ChEBI" id="CHEBI:30616"/>
    </ligand>
</feature>
<dbReference type="PRINTS" id="PR01100">
    <property type="entry name" value="SHIKIMTKNASE"/>
</dbReference>
<proteinExistence type="inferred from homology"/>
<dbReference type="GO" id="GO:0008652">
    <property type="term" value="P:amino acid biosynthetic process"/>
    <property type="evidence" value="ECO:0007669"/>
    <property type="project" value="UniProtKB-KW"/>
</dbReference>
<keyword evidence="5 11" id="KW-0808">Transferase</keyword>
<comment type="subcellular location">
    <subcellularLocation>
        <location evidence="11">Cytoplasm</location>
    </subcellularLocation>
</comment>
<comment type="catalytic activity">
    <reaction evidence="10 11">
        <text>shikimate + ATP = 3-phosphoshikimate + ADP + H(+)</text>
        <dbReference type="Rhea" id="RHEA:13121"/>
        <dbReference type="ChEBI" id="CHEBI:15378"/>
        <dbReference type="ChEBI" id="CHEBI:30616"/>
        <dbReference type="ChEBI" id="CHEBI:36208"/>
        <dbReference type="ChEBI" id="CHEBI:145989"/>
        <dbReference type="ChEBI" id="CHEBI:456216"/>
        <dbReference type="EC" id="2.7.1.71"/>
    </reaction>
</comment>
<keyword evidence="9 11" id="KW-0057">Aromatic amino acid biosynthesis</keyword>
<evidence type="ECO:0000256" key="9">
    <source>
        <dbReference type="ARBA" id="ARBA00023141"/>
    </source>
</evidence>
<comment type="similarity">
    <text evidence="2 11">Belongs to the shikimate kinase family.</text>
</comment>
<evidence type="ECO:0000256" key="4">
    <source>
        <dbReference type="ARBA" id="ARBA00022605"/>
    </source>
</evidence>
<feature type="binding site" evidence="11">
    <location>
        <begin position="14"/>
        <end position="19"/>
    </location>
    <ligand>
        <name>ATP</name>
        <dbReference type="ChEBI" id="CHEBI:30616"/>
    </ligand>
</feature>
<organism evidence="12">
    <name type="scientific">Kitasatospora camelliae</name>
    <dbReference type="NCBI Taxonomy" id="3156397"/>
    <lineage>
        <taxon>Bacteria</taxon>
        <taxon>Bacillati</taxon>
        <taxon>Actinomycetota</taxon>
        <taxon>Actinomycetes</taxon>
        <taxon>Kitasatosporales</taxon>
        <taxon>Streptomycetaceae</taxon>
        <taxon>Kitasatospora</taxon>
    </lineage>
</organism>
<feature type="binding site" evidence="11">
    <location>
        <position position="18"/>
    </location>
    <ligand>
        <name>Mg(2+)</name>
        <dbReference type="ChEBI" id="CHEBI:18420"/>
    </ligand>
</feature>
<comment type="subunit">
    <text evidence="11">Monomer.</text>
</comment>
<dbReference type="PANTHER" id="PTHR21087:SF16">
    <property type="entry name" value="SHIKIMATE KINASE 1, CHLOROPLASTIC"/>
    <property type="match status" value="1"/>
</dbReference>
<dbReference type="InterPro" id="IPR023000">
    <property type="entry name" value="Shikimate_kinase_CS"/>
</dbReference>
<evidence type="ECO:0000313" key="12">
    <source>
        <dbReference type="EMBL" id="XCM82606.1"/>
    </source>
</evidence>
<dbReference type="GO" id="GO:0004765">
    <property type="term" value="F:shikimate kinase activity"/>
    <property type="evidence" value="ECO:0007669"/>
    <property type="project" value="UniProtKB-UniRule"/>
</dbReference>
<feature type="binding site" evidence="11">
    <location>
        <position position="36"/>
    </location>
    <ligand>
        <name>substrate</name>
    </ligand>
</feature>
<keyword evidence="11" id="KW-0460">Magnesium</keyword>
<dbReference type="Pfam" id="PF01202">
    <property type="entry name" value="SKI"/>
    <property type="match status" value="1"/>
</dbReference>
<dbReference type="InterPro" id="IPR027417">
    <property type="entry name" value="P-loop_NTPase"/>
</dbReference>
<keyword evidence="7 11" id="KW-0418">Kinase</keyword>
<dbReference type="SUPFAM" id="SSF52540">
    <property type="entry name" value="P-loop containing nucleoside triphosphate hydrolases"/>
    <property type="match status" value="1"/>
</dbReference>
<dbReference type="GO" id="GO:0005829">
    <property type="term" value="C:cytosol"/>
    <property type="evidence" value="ECO:0007669"/>
    <property type="project" value="TreeGrafter"/>
</dbReference>
<dbReference type="EC" id="2.7.1.71" evidence="3 11"/>
<evidence type="ECO:0000256" key="7">
    <source>
        <dbReference type="ARBA" id="ARBA00022777"/>
    </source>
</evidence>
<dbReference type="PROSITE" id="PS01128">
    <property type="entry name" value="SHIKIMATE_KINASE"/>
    <property type="match status" value="1"/>
</dbReference>